<dbReference type="InterPro" id="IPR010343">
    <property type="entry name" value="ArAE_1"/>
</dbReference>
<name>A0ABS4KC41_9FIRM</name>
<dbReference type="Proteomes" id="UP001519306">
    <property type="component" value="Unassembled WGS sequence"/>
</dbReference>
<feature type="transmembrane region" description="Helical" evidence="6">
    <location>
        <begin position="88"/>
        <end position="108"/>
    </location>
</feature>
<evidence type="ECO:0000256" key="4">
    <source>
        <dbReference type="ARBA" id="ARBA00022989"/>
    </source>
</evidence>
<dbReference type="Pfam" id="PF06081">
    <property type="entry name" value="ArAE_1"/>
    <property type="match status" value="1"/>
</dbReference>
<gene>
    <name evidence="7" type="ORF">J2Z71_000878</name>
</gene>
<reference evidence="7 8" key="1">
    <citation type="submission" date="2021-03" db="EMBL/GenBank/DDBJ databases">
        <title>Genomic Encyclopedia of Type Strains, Phase IV (KMG-IV): sequencing the most valuable type-strain genomes for metagenomic binning, comparative biology and taxonomic classification.</title>
        <authorList>
            <person name="Goeker M."/>
        </authorList>
    </citation>
    <scope>NUCLEOTIDE SEQUENCE [LARGE SCALE GENOMIC DNA]</scope>
    <source>
        <strain evidence="7 8">DSM 27563</strain>
    </source>
</reference>
<evidence type="ECO:0000256" key="1">
    <source>
        <dbReference type="ARBA" id="ARBA00004651"/>
    </source>
</evidence>
<dbReference type="RefSeq" id="WP_210060643.1">
    <property type="nucleotide sequence ID" value="NZ_JAGGLJ010000007.1"/>
</dbReference>
<sequence length="314" mass="35987">MKIKNIQFKQTIGMRVIKTALAVTIGLYLSMLFNLNSPIFTSIASITSMKPSFAESFKDVKKRMFSSIFGVSLGFILSNVPVDDYIKPFIAGFGIILVIYILQVFHMKEMSLLSSIVFTASFLSKSDKLIYGVNRIIGTFLGIIIGVTINYLISSPNIYEDFLNSARKTTDICLKTCEQLFLSTKDFDFYEFERAYTHTEEIYELLLLEIDTPFHGEINLKLSTDIIKLLTEIYLRLHLINNISKEPDINEDNRQHISDLYKYTILYSGNLSGDLNTVYNYHINIIFKNINELQKLIGVNNGKRRKQVNSTKKI</sequence>
<proteinExistence type="predicted"/>
<evidence type="ECO:0000313" key="8">
    <source>
        <dbReference type="Proteomes" id="UP001519306"/>
    </source>
</evidence>
<feature type="transmembrane region" description="Helical" evidence="6">
    <location>
        <begin position="129"/>
        <end position="153"/>
    </location>
</feature>
<keyword evidence="5 6" id="KW-0472">Membrane</keyword>
<accession>A0ABS4KC41</accession>
<keyword evidence="8" id="KW-1185">Reference proteome</keyword>
<evidence type="ECO:0000256" key="5">
    <source>
        <dbReference type="ARBA" id="ARBA00023136"/>
    </source>
</evidence>
<evidence type="ECO:0000256" key="6">
    <source>
        <dbReference type="SAM" id="Phobius"/>
    </source>
</evidence>
<comment type="caution">
    <text evidence="7">The sequence shown here is derived from an EMBL/GenBank/DDBJ whole genome shotgun (WGS) entry which is preliminary data.</text>
</comment>
<evidence type="ECO:0000256" key="3">
    <source>
        <dbReference type="ARBA" id="ARBA00022692"/>
    </source>
</evidence>
<feature type="transmembrane region" description="Helical" evidence="6">
    <location>
        <begin position="64"/>
        <end position="82"/>
    </location>
</feature>
<keyword evidence="4 6" id="KW-1133">Transmembrane helix</keyword>
<feature type="transmembrane region" description="Helical" evidence="6">
    <location>
        <begin position="12"/>
        <end position="33"/>
    </location>
</feature>
<comment type="subcellular location">
    <subcellularLocation>
        <location evidence="1">Cell membrane</location>
        <topology evidence="1">Multi-pass membrane protein</topology>
    </subcellularLocation>
</comment>
<keyword evidence="2" id="KW-1003">Cell membrane</keyword>
<protein>
    <submittedName>
        <fullName evidence="7">Uncharacterized protein</fullName>
    </submittedName>
</protein>
<organism evidence="7 8">
    <name type="scientific">Peptoniphilus stercorisuis</name>
    <dbReference type="NCBI Taxonomy" id="1436965"/>
    <lineage>
        <taxon>Bacteria</taxon>
        <taxon>Bacillati</taxon>
        <taxon>Bacillota</taxon>
        <taxon>Tissierellia</taxon>
        <taxon>Tissierellales</taxon>
        <taxon>Peptoniphilaceae</taxon>
        <taxon>Peptoniphilus</taxon>
    </lineage>
</organism>
<dbReference type="EMBL" id="JAGGLJ010000007">
    <property type="protein sequence ID" value="MBP2025348.1"/>
    <property type="molecule type" value="Genomic_DNA"/>
</dbReference>
<evidence type="ECO:0000313" key="7">
    <source>
        <dbReference type="EMBL" id="MBP2025348.1"/>
    </source>
</evidence>
<evidence type="ECO:0000256" key="2">
    <source>
        <dbReference type="ARBA" id="ARBA00022475"/>
    </source>
</evidence>
<keyword evidence="3 6" id="KW-0812">Transmembrane</keyword>